<evidence type="ECO:0000259" key="5">
    <source>
        <dbReference type="Pfam" id="PF25021"/>
    </source>
</evidence>
<evidence type="ECO:0000256" key="1">
    <source>
        <dbReference type="ARBA" id="ARBA00022737"/>
    </source>
</evidence>
<protein>
    <submittedName>
        <fullName evidence="6">Uncharacterized protein</fullName>
    </submittedName>
</protein>
<feature type="repeat" description="NHL" evidence="2">
    <location>
        <begin position="207"/>
        <end position="237"/>
    </location>
</feature>
<dbReference type="EMBL" id="LBXN01000099">
    <property type="protein sequence ID" value="KKR30411.1"/>
    <property type="molecule type" value="Genomic_DNA"/>
</dbReference>
<dbReference type="PANTHER" id="PTHR13833">
    <property type="match status" value="1"/>
</dbReference>
<dbReference type="PATRIC" id="fig|1618450.3.peg.1521"/>
<dbReference type="Pfam" id="PF14341">
    <property type="entry name" value="PilX_N"/>
    <property type="match status" value="1"/>
</dbReference>
<feature type="domain" description="Teneurin NHL" evidence="5">
    <location>
        <begin position="196"/>
        <end position="246"/>
    </location>
</feature>
<feature type="domain" description="Type 4 fimbrial biogenesis protein PilX N-terminal" evidence="4">
    <location>
        <begin position="5"/>
        <end position="55"/>
    </location>
</feature>
<dbReference type="CDD" id="cd14953">
    <property type="entry name" value="NHL_like_1"/>
    <property type="match status" value="1"/>
</dbReference>
<sequence>MKSEKGMAYITVLVIIMILSALAISYSYMSGIEAKISYNKKDSDQAYYIAEAGLRKGIWRLLHDPDFKTNYNNVLFTENFGAGSYEYKVTKATYNPSVFVTSTGKVGNTKRVVKTHTYIVTIKIVTIAGNGTAGDTVGSPLSSKLKKPQSVAVDSAGNVYIADTDNHRIKKLIWDSGSQTYTSLANFAGTGAAGDTGAGGAATSAKLDTPKGVAVDSSGNVYIADSNSDRIKKVDTSGIITFIAGTGASGNSGDNGPATSAKFNNPEGVAVTSSGEIYVADTSNNRVRKFTEGGNISLFAGVGNNGYSGDGGAAISAKIDDPNSVAVDSSGNVYISDSLNDRIRKVAIGTNIITTVAGTGTAGYSGDSGAATSAKINVPKGLALDPAGNFFIGDSANNRVRLVDGATGVISTYAGTGTAGYSGDNGAPASAQLRVPYGVAIDSLGNIYIADKDNHVIRKIVIQ</sequence>
<organism evidence="6 7">
    <name type="scientific">Candidatus Gottesmanbacteria bacterium GW2011_GWC2_39_8</name>
    <dbReference type="NCBI Taxonomy" id="1618450"/>
    <lineage>
        <taxon>Bacteria</taxon>
        <taxon>Candidatus Gottesmaniibacteriota</taxon>
    </lineage>
</organism>
<keyword evidence="1" id="KW-0677">Repeat</keyword>
<evidence type="ECO:0000256" key="3">
    <source>
        <dbReference type="SAM" id="Phobius"/>
    </source>
</evidence>
<feature type="repeat" description="NHL" evidence="2">
    <location>
        <begin position="134"/>
        <end position="175"/>
    </location>
</feature>
<feature type="transmembrane region" description="Helical" evidence="3">
    <location>
        <begin position="7"/>
        <end position="29"/>
    </location>
</feature>
<dbReference type="Pfam" id="PF25021">
    <property type="entry name" value="TEN_NHL"/>
    <property type="match status" value="1"/>
</dbReference>
<evidence type="ECO:0000313" key="7">
    <source>
        <dbReference type="Proteomes" id="UP000034539"/>
    </source>
</evidence>
<keyword evidence="3" id="KW-0812">Transmembrane</keyword>
<dbReference type="InterPro" id="IPR025746">
    <property type="entry name" value="PilX_N_dom"/>
</dbReference>
<accession>A0A0G0PZ81</accession>
<name>A0A0G0PZ81_9BACT</name>
<dbReference type="InterPro" id="IPR001258">
    <property type="entry name" value="NHL_repeat"/>
</dbReference>
<keyword evidence="3" id="KW-1133">Transmembrane helix</keyword>
<comment type="caution">
    <text evidence="6">The sequence shown here is derived from an EMBL/GenBank/DDBJ whole genome shotgun (WGS) entry which is preliminary data.</text>
</comment>
<dbReference type="Gene3D" id="2.120.10.30">
    <property type="entry name" value="TolB, C-terminal domain"/>
    <property type="match status" value="4"/>
</dbReference>
<reference evidence="6 7" key="1">
    <citation type="journal article" date="2015" name="Nature">
        <title>rRNA introns, odd ribosomes, and small enigmatic genomes across a large radiation of phyla.</title>
        <authorList>
            <person name="Brown C.T."/>
            <person name="Hug L.A."/>
            <person name="Thomas B.C."/>
            <person name="Sharon I."/>
            <person name="Castelle C.J."/>
            <person name="Singh A."/>
            <person name="Wilkins M.J."/>
            <person name="Williams K.H."/>
            <person name="Banfield J.F."/>
        </authorList>
    </citation>
    <scope>NUCLEOTIDE SEQUENCE [LARGE SCALE GENOMIC DNA]</scope>
</reference>
<evidence type="ECO:0000256" key="2">
    <source>
        <dbReference type="PROSITE-ProRule" id="PRU00504"/>
    </source>
</evidence>
<gene>
    <name evidence="6" type="ORF">UT63_C0099G0002</name>
</gene>
<proteinExistence type="predicted"/>
<dbReference type="Pfam" id="PF01436">
    <property type="entry name" value="NHL"/>
    <property type="match status" value="3"/>
</dbReference>
<keyword evidence="3" id="KW-0472">Membrane</keyword>
<evidence type="ECO:0000313" key="6">
    <source>
        <dbReference type="EMBL" id="KKR30411.1"/>
    </source>
</evidence>
<evidence type="ECO:0000259" key="4">
    <source>
        <dbReference type="Pfam" id="PF14341"/>
    </source>
</evidence>
<dbReference type="InterPro" id="IPR011042">
    <property type="entry name" value="6-blade_b-propeller_TolB-like"/>
</dbReference>
<dbReference type="SUPFAM" id="SSF101898">
    <property type="entry name" value="NHL repeat"/>
    <property type="match status" value="1"/>
</dbReference>
<feature type="repeat" description="NHL" evidence="2">
    <location>
        <begin position="263"/>
        <end position="293"/>
    </location>
</feature>
<dbReference type="AlphaFoldDB" id="A0A0G0PZ81"/>
<dbReference type="PROSITE" id="PS51125">
    <property type="entry name" value="NHL"/>
    <property type="match status" value="3"/>
</dbReference>
<dbReference type="Proteomes" id="UP000034539">
    <property type="component" value="Unassembled WGS sequence"/>
</dbReference>
<dbReference type="InterPro" id="IPR056822">
    <property type="entry name" value="TEN_NHL"/>
</dbReference>
<dbReference type="PANTHER" id="PTHR13833:SF71">
    <property type="entry name" value="NHL DOMAIN-CONTAINING PROTEIN"/>
    <property type="match status" value="1"/>
</dbReference>